<proteinExistence type="inferred from homology"/>
<dbReference type="EMBL" id="FXTH01000017">
    <property type="protein sequence ID" value="SMO84279.1"/>
    <property type="molecule type" value="Genomic_DNA"/>
</dbReference>
<keyword evidence="2" id="KW-1277">Toxin-antitoxin system</keyword>
<dbReference type="AlphaFoldDB" id="A0A521EK23"/>
<protein>
    <submittedName>
        <fullName evidence="3">Addiction module toxin, RelE/StbE family</fullName>
    </submittedName>
</protein>
<gene>
    <name evidence="3" type="ORF">SAMN06265218_1174</name>
</gene>
<dbReference type="RefSeq" id="WP_142715584.1">
    <property type="nucleotide sequence ID" value="NZ_FXTH01000017.1"/>
</dbReference>
<evidence type="ECO:0000313" key="4">
    <source>
        <dbReference type="Proteomes" id="UP000317593"/>
    </source>
</evidence>
<dbReference type="InterPro" id="IPR051803">
    <property type="entry name" value="TA_system_RelE-like_toxin"/>
</dbReference>
<dbReference type="InterPro" id="IPR007712">
    <property type="entry name" value="RelE/ParE_toxin"/>
</dbReference>
<dbReference type="NCBIfam" id="TIGR02385">
    <property type="entry name" value="RelE_StbE"/>
    <property type="match status" value="1"/>
</dbReference>
<evidence type="ECO:0000256" key="1">
    <source>
        <dbReference type="ARBA" id="ARBA00006226"/>
    </source>
</evidence>
<evidence type="ECO:0000313" key="3">
    <source>
        <dbReference type="EMBL" id="SMO84279.1"/>
    </source>
</evidence>
<accession>A0A521EK23</accession>
<dbReference type="PANTHER" id="PTHR33755">
    <property type="entry name" value="TOXIN PARE1-RELATED"/>
    <property type="match status" value="1"/>
</dbReference>
<dbReference type="Pfam" id="PF05016">
    <property type="entry name" value="ParE_toxin"/>
    <property type="match status" value="1"/>
</dbReference>
<comment type="similarity">
    <text evidence="1">Belongs to the RelE toxin family.</text>
</comment>
<dbReference type="InterPro" id="IPR035093">
    <property type="entry name" value="RelE/ParE_toxin_dom_sf"/>
</dbReference>
<dbReference type="OrthoDB" id="5574284at2"/>
<sequence length="100" mass="11792">MRIVWSPTSQRKINEIVDYISKDNVNAALALVEEFEKRVQHLKKHPRSGQMVPALNDEMVRQLVVQSNYLIIYEINKDHIDILTIRHARQDKEESEIKPE</sequence>
<name>A0A521EK23_9BACT</name>
<reference evidence="3 4" key="1">
    <citation type="submission" date="2017-05" db="EMBL/GenBank/DDBJ databases">
        <authorList>
            <person name="Varghese N."/>
            <person name="Submissions S."/>
        </authorList>
    </citation>
    <scope>NUCLEOTIDE SEQUENCE [LARGE SCALE GENOMIC DNA]</scope>
    <source>
        <strain evidence="3 4">DSM 21194</strain>
    </source>
</reference>
<organism evidence="3 4">
    <name type="scientific">Fodinibius sediminis</name>
    <dbReference type="NCBI Taxonomy" id="1214077"/>
    <lineage>
        <taxon>Bacteria</taxon>
        <taxon>Pseudomonadati</taxon>
        <taxon>Balneolota</taxon>
        <taxon>Balneolia</taxon>
        <taxon>Balneolales</taxon>
        <taxon>Balneolaceae</taxon>
        <taxon>Fodinibius</taxon>
    </lineage>
</organism>
<dbReference type="Proteomes" id="UP000317593">
    <property type="component" value="Unassembled WGS sequence"/>
</dbReference>
<evidence type="ECO:0000256" key="2">
    <source>
        <dbReference type="ARBA" id="ARBA00022649"/>
    </source>
</evidence>
<dbReference type="Gene3D" id="3.30.2310.20">
    <property type="entry name" value="RelE-like"/>
    <property type="match status" value="1"/>
</dbReference>
<keyword evidence="4" id="KW-1185">Reference proteome</keyword>